<evidence type="ECO:0000313" key="2">
    <source>
        <dbReference type="Proteomes" id="UP001501295"/>
    </source>
</evidence>
<comment type="caution">
    <text evidence="1">The sequence shown here is derived from an EMBL/GenBank/DDBJ whole genome shotgun (WGS) entry which is preliminary data.</text>
</comment>
<evidence type="ECO:0000313" key="1">
    <source>
        <dbReference type="EMBL" id="GAA4687032.1"/>
    </source>
</evidence>
<dbReference type="EMBL" id="BAABLM010000012">
    <property type="protein sequence ID" value="GAA4687032.1"/>
    <property type="molecule type" value="Genomic_DNA"/>
</dbReference>
<dbReference type="Proteomes" id="UP001501295">
    <property type="component" value="Unassembled WGS sequence"/>
</dbReference>
<protein>
    <submittedName>
        <fullName evidence="1">Uncharacterized protein</fullName>
    </submittedName>
</protein>
<dbReference type="RefSeq" id="WP_345377468.1">
    <property type="nucleotide sequence ID" value="NZ_BAABLM010000012.1"/>
</dbReference>
<organism evidence="1 2">
    <name type="scientific">Frondihabitans cladoniiphilus</name>
    <dbReference type="NCBI Taxonomy" id="715785"/>
    <lineage>
        <taxon>Bacteria</taxon>
        <taxon>Bacillati</taxon>
        <taxon>Actinomycetota</taxon>
        <taxon>Actinomycetes</taxon>
        <taxon>Micrococcales</taxon>
        <taxon>Microbacteriaceae</taxon>
        <taxon>Frondihabitans</taxon>
    </lineage>
</organism>
<sequence length="114" mass="12124">MPREITMLSPTEHDLQALADAAEGVGRASEVREIDGGAALQVVTPDGVTLLTVYRPRLISTPGEVERLLPSAPAVQVPVWWTDAVAPLDAEGETGVSIALRLALRRDAVCLVED</sequence>
<name>A0ABP8WFS5_9MICO</name>
<gene>
    <name evidence="1" type="ORF">GCM10025780_37450</name>
</gene>
<accession>A0ABP8WFS5</accession>
<keyword evidence="2" id="KW-1185">Reference proteome</keyword>
<reference evidence="2" key="1">
    <citation type="journal article" date="2019" name="Int. J. Syst. Evol. Microbiol.">
        <title>The Global Catalogue of Microorganisms (GCM) 10K type strain sequencing project: providing services to taxonomists for standard genome sequencing and annotation.</title>
        <authorList>
            <consortium name="The Broad Institute Genomics Platform"/>
            <consortium name="The Broad Institute Genome Sequencing Center for Infectious Disease"/>
            <person name="Wu L."/>
            <person name="Ma J."/>
        </authorList>
    </citation>
    <scope>NUCLEOTIDE SEQUENCE [LARGE SCALE GENOMIC DNA]</scope>
    <source>
        <strain evidence="2">JCM 18956</strain>
    </source>
</reference>
<proteinExistence type="predicted"/>